<evidence type="ECO:0000256" key="1">
    <source>
        <dbReference type="SAM" id="Phobius"/>
    </source>
</evidence>
<feature type="transmembrane region" description="Helical" evidence="1">
    <location>
        <begin position="214"/>
        <end position="236"/>
    </location>
</feature>
<keyword evidence="1" id="KW-0812">Transmembrane</keyword>
<name>G4T7W2_SERID</name>
<dbReference type="Proteomes" id="UP000007148">
    <property type="component" value="Unassembled WGS sequence"/>
</dbReference>
<keyword evidence="1" id="KW-0472">Membrane</keyword>
<feature type="transmembrane region" description="Helical" evidence="1">
    <location>
        <begin position="69"/>
        <end position="94"/>
    </location>
</feature>
<protein>
    <submittedName>
        <fullName evidence="2">Uncharacterized protein</fullName>
    </submittedName>
</protein>
<keyword evidence="3" id="KW-1185">Reference proteome</keyword>
<organism evidence="2 3">
    <name type="scientific">Serendipita indica (strain DSM 11827)</name>
    <name type="common">Root endophyte fungus</name>
    <name type="synonym">Piriformospora indica</name>
    <dbReference type="NCBI Taxonomy" id="1109443"/>
    <lineage>
        <taxon>Eukaryota</taxon>
        <taxon>Fungi</taxon>
        <taxon>Dikarya</taxon>
        <taxon>Basidiomycota</taxon>
        <taxon>Agaricomycotina</taxon>
        <taxon>Agaricomycetes</taxon>
        <taxon>Sebacinales</taxon>
        <taxon>Serendipitaceae</taxon>
        <taxon>Serendipita</taxon>
    </lineage>
</organism>
<sequence length="256" mass="26761">MHGSQVRLGMNEAESQPAALLGCIQSNIAGYSPRIVKNDLNLQSPLPEQQLFPTALEVYTIMAAKVCALLAKIIFTSGSSAGTYLTVLCAGHVILRTAHIPEYVEYSVRSSAAIGAVGGAFVGIPITLTMQLASWLFGLDSAMKDGKIREGLCGLNPCNILISFIAMLGLIVGWGAAAGAIGSALLRKYGHHVIGVLAATRAGAVGTAVLGPGVIVAVLLMTICCTGTILGIANFVDRKPRGRRDEQSEEEAEKEV</sequence>
<dbReference type="InParanoid" id="G4T7W2"/>
<accession>G4T7W2</accession>
<dbReference type="EMBL" id="CAFZ01000013">
    <property type="protein sequence ID" value="CCA67383.1"/>
    <property type="molecule type" value="Genomic_DNA"/>
</dbReference>
<dbReference type="AlphaFoldDB" id="G4T7W2"/>
<gene>
    <name evidence="2" type="ORF">PIIN_01214</name>
</gene>
<reference evidence="2 3" key="1">
    <citation type="journal article" date="2011" name="PLoS Pathog.">
        <title>Endophytic Life Strategies Decoded by Genome and Transcriptome Analyses of the Mutualistic Root Symbiont Piriformospora indica.</title>
        <authorList>
            <person name="Zuccaro A."/>
            <person name="Lahrmann U."/>
            <person name="Guldener U."/>
            <person name="Langen G."/>
            <person name="Pfiffi S."/>
            <person name="Biedenkopf D."/>
            <person name="Wong P."/>
            <person name="Samans B."/>
            <person name="Grimm C."/>
            <person name="Basiewicz M."/>
            <person name="Murat C."/>
            <person name="Martin F."/>
            <person name="Kogel K.H."/>
        </authorList>
    </citation>
    <scope>NUCLEOTIDE SEQUENCE [LARGE SCALE GENOMIC DNA]</scope>
    <source>
        <strain evidence="2 3">DSM 11827</strain>
    </source>
</reference>
<proteinExistence type="predicted"/>
<dbReference type="HOGENOM" id="CLU_1086298_0_0_1"/>
<feature type="transmembrane region" description="Helical" evidence="1">
    <location>
        <begin position="114"/>
        <end position="139"/>
    </location>
</feature>
<feature type="transmembrane region" description="Helical" evidence="1">
    <location>
        <begin position="160"/>
        <end position="181"/>
    </location>
</feature>
<keyword evidence="1" id="KW-1133">Transmembrane helix</keyword>
<comment type="caution">
    <text evidence="2">The sequence shown here is derived from an EMBL/GenBank/DDBJ whole genome shotgun (WGS) entry which is preliminary data.</text>
</comment>
<evidence type="ECO:0000313" key="2">
    <source>
        <dbReference type="EMBL" id="CCA67383.1"/>
    </source>
</evidence>
<evidence type="ECO:0000313" key="3">
    <source>
        <dbReference type="Proteomes" id="UP000007148"/>
    </source>
</evidence>